<dbReference type="STRING" id="554055.A0A2P6V7P7"/>
<dbReference type="InterPro" id="IPR003618">
    <property type="entry name" value="TFIIS_cen_dom"/>
</dbReference>
<keyword evidence="7" id="KW-0648">Protein biosynthesis</keyword>
<dbReference type="InterPro" id="IPR012921">
    <property type="entry name" value="SPOC_C"/>
</dbReference>
<keyword evidence="4" id="KW-0539">Nucleus</keyword>
<feature type="region of interest" description="Disordered" evidence="5">
    <location>
        <begin position="1"/>
        <end position="21"/>
    </location>
</feature>
<reference evidence="7 8" key="1">
    <citation type="journal article" date="2018" name="Plant J.">
        <title>Genome sequences of Chlorella sorokiniana UTEX 1602 and Micractinium conductrix SAG 241.80: implications to maltose excretion by a green alga.</title>
        <authorList>
            <person name="Arriola M.B."/>
            <person name="Velmurugan N."/>
            <person name="Zhang Y."/>
            <person name="Plunkett M.H."/>
            <person name="Hondzo H."/>
            <person name="Barney B.M."/>
        </authorList>
    </citation>
    <scope>NUCLEOTIDE SEQUENCE [LARGE SCALE GENOMIC DNA]</scope>
    <source>
        <strain evidence="7 8">SAG 241.80</strain>
    </source>
</reference>
<feature type="region of interest" description="Disordered" evidence="5">
    <location>
        <begin position="697"/>
        <end position="782"/>
    </location>
</feature>
<feature type="domain" description="TFIIS central" evidence="6">
    <location>
        <begin position="374"/>
        <end position="538"/>
    </location>
</feature>
<feature type="compositionally biased region" description="Low complexity" evidence="5">
    <location>
        <begin position="715"/>
        <end position="730"/>
    </location>
</feature>
<dbReference type="PANTHER" id="PTHR11477:SF0">
    <property type="entry name" value="IP08861P-RELATED"/>
    <property type="match status" value="1"/>
</dbReference>
<evidence type="ECO:0000256" key="3">
    <source>
        <dbReference type="ARBA" id="ARBA00022833"/>
    </source>
</evidence>
<feature type="region of interest" description="Disordered" evidence="5">
    <location>
        <begin position="648"/>
        <end position="667"/>
    </location>
</feature>
<dbReference type="GO" id="GO:0003746">
    <property type="term" value="F:translation elongation factor activity"/>
    <property type="evidence" value="ECO:0007669"/>
    <property type="project" value="UniProtKB-KW"/>
</dbReference>
<dbReference type="SMART" id="SM00510">
    <property type="entry name" value="TFS2M"/>
    <property type="match status" value="1"/>
</dbReference>
<dbReference type="InterPro" id="IPR036575">
    <property type="entry name" value="TFIIS_cen_dom_sf"/>
</dbReference>
<keyword evidence="2" id="KW-0863">Zinc-finger</keyword>
<feature type="compositionally biased region" description="Basic residues" evidence="5">
    <location>
        <begin position="736"/>
        <end position="751"/>
    </location>
</feature>
<organism evidence="7 8">
    <name type="scientific">Micractinium conductrix</name>
    <dbReference type="NCBI Taxonomy" id="554055"/>
    <lineage>
        <taxon>Eukaryota</taxon>
        <taxon>Viridiplantae</taxon>
        <taxon>Chlorophyta</taxon>
        <taxon>core chlorophytes</taxon>
        <taxon>Trebouxiophyceae</taxon>
        <taxon>Chlorellales</taxon>
        <taxon>Chlorellaceae</taxon>
        <taxon>Chlorella clade</taxon>
        <taxon>Micractinium</taxon>
    </lineage>
</organism>
<comment type="caution">
    <text evidence="7">The sequence shown here is derived from an EMBL/GenBank/DDBJ whole genome shotgun (WGS) entry which is preliminary data.</text>
</comment>
<feature type="compositionally biased region" description="Pro residues" evidence="5">
    <location>
        <begin position="978"/>
        <end position="990"/>
    </location>
</feature>
<dbReference type="PROSITE" id="PS51321">
    <property type="entry name" value="TFIIS_CENTRAL"/>
    <property type="match status" value="1"/>
</dbReference>
<evidence type="ECO:0000256" key="5">
    <source>
        <dbReference type="SAM" id="MobiDB-lite"/>
    </source>
</evidence>
<dbReference type="Proteomes" id="UP000239649">
    <property type="component" value="Unassembled WGS sequence"/>
</dbReference>
<dbReference type="PANTHER" id="PTHR11477">
    <property type="entry name" value="TRANSCRIPTION FACTOR S-II ZINC FINGER DOMAIN-CONTAINING PROTEIN"/>
    <property type="match status" value="1"/>
</dbReference>
<protein>
    <submittedName>
        <fullName evidence="7">SPOC and transcription elongation factor S-II domain</fullName>
    </submittedName>
</protein>
<feature type="region of interest" description="Disordered" evidence="5">
    <location>
        <begin position="288"/>
        <end position="378"/>
    </location>
</feature>
<accession>A0A2P6V7P7</accession>
<dbReference type="GO" id="GO:0006351">
    <property type="term" value="P:DNA-templated transcription"/>
    <property type="evidence" value="ECO:0007669"/>
    <property type="project" value="InterPro"/>
</dbReference>
<keyword evidence="3" id="KW-0862">Zinc</keyword>
<evidence type="ECO:0000256" key="1">
    <source>
        <dbReference type="ARBA" id="ARBA00022723"/>
    </source>
</evidence>
<dbReference type="OrthoDB" id="515814at2759"/>
<feature type="compositionally biased region" description="Low complexity" evidence="5">
    <location>
        <begin position="1070"/>
        <end position="1090"/>
    </location>
</feature>
<keyword evidence="8" id="KW-1185">Reference proteome</keyword>
<evidence type="ECO:0000256" key="2">
    <source>
        <dbReference type="ARBA" id="ARBA00022771"/>
    </source>
</evidence>
<dbReference type="GO" id="GO:0005634">
    <property type="term" value="C:nucleus"/>
    <property type="evidence" value="ECO:0007669"/>
    <property type="project" value="TreeGrafter"/>
</dbReference>
<feature type="region of interest" description="Disordered" evidence="5">
    <location>
        <begin position="127"/>
        <end position="275"/>
    </location>
</feature>
<keyword evidence="7" id="KW-0251">Elongation factor</keyword>
<dbReference type="SUPFAM" id="SSF46942">
    <property type="entry name" value="Elongation factor TFIIS domain 2"/>
    <property type="match status" value="1"/>
</dbReference>
<dbReference type="Pfam" id="PF07500">
    <property type="entry name" value="TFIIS_M"/>
    <property type="match status" value="1"/>
</dbReference>
<feature type="compositionally biased region" description="Acidic residues" evidence="5">
    <location>
        <begin position="132"/>
        <end position="156"/>
    </location>
</feature>
<dbReference type="CDD" id="cd21538">
    <property type="entry name" value="SPOC_TFIIS"/>
    <property type="match status" value="1"/>
</dbReference>
<evidence type="ECO:0000313" key="8">
    <source>
        <dbReference type="Proteomes" id="UP000239649"/>
    </source>
</evidence>
<dbReference type="EMBL" id="LHPF02000022">
    <property type="protein sequence ID" value="PSC70109.1"/>
    <property type="molecule type" value="Genomic_DNA"/>
</dbReference>
<evidence type="ECO:0000256" key="4">
    <source>
        <dbReference type="ARBA" id="ARBA00023242"/>
    </source>
</evidence>
<feature type="region of interest" description="Disordered" evidence="5">
    <location>
        <begin position="1032"/>
        <end position="1052"/>
    </location>
</feature>
<proteinExistence type="predicted"/>
<feature type="compositionally biased region" description="Basic and acidic residues" evidence="5">
    <location>
        <begin position="183"/>
        <end position="215"/>
    </location>
</feature>
<feature type="region of interest" description="Disordered" evidence="5">
    <location>
        <begin position="1070"/>
        <end position="1097"/>
    </location>
</feature>
<feature type="region of interest" description="Disordered" evidence="5">
    <location>
        <begin position="391"/>
        <end position="431"/>
    </location>
</feature>
<feature type="compositionally biased region" description="Gly residues" evidence="5">
    <location>
        <begin position="613"/>
        <end position="635"/>
    </location>
</feature>
<feature type="compositionally biased region" description="Low complexity" evidence="5">
    <location>
        <begin position="223"/>
        <end position="256"/>
    </location>
</feature>
<keyword evidence="1" id="KW-0479">Metal-binding</keyword>
<feature type="region of interest" description="Disordered" evidence="5">
    <location>
        <begin position="958"/>
        <end position="1011"/>
    </location>
</feature>
<name>A0A2P6V7P7_9CHLO</name>
<dbReference type="Gene3D" id="1.10.472.30">
    <property type="entry name" value="Transcription elongation factor S-II, central domain"/>
    <property type="match status" value="1"/>
</dbReference>
<dbReference type="Pfam" id="PF07744">
    <property type="entry name" value="SPOC"/>
    <property type="match status" value="1"/>
</dbReference>
<evidence type="ECO:0000313" key="7">
    <source>
        <dbReference type="EMBL" id="PSC70109.1"/>
    </source>
</evidence>
<gene>
    <name evidence="7" type="ORF">C2E20_6475</name>
</gene>
<evidence type="ECO:0000259" key="6">
    <source>
        <dbReference type="PROSITE" id="PS51321"/>
    </source>
</evidence>
<feature type="compositionally biased region" description="Acidic residues" evidence="5">
    <location>
        <begin position="293"/>
        <end position="302"/>
    </location>
</feature>
<sequence length="1097" mass="111897">MSERRPGRSTSNGAEDESLGVGARRQSKVKYVYRLLRQGDVNDALASKTVYVLWPDDGTWYKGHVEACDVGAGTATIFYAETDETEEANLTELIGDGQIAFLEPRPVSHACKPGEIQVGTKYYGRQPGDASLADELEDSSGGEEEADAGALEDSDSDVSFSSGELSGRKRKRGRALGGDTSDEEVHLEEFEKREIMRDMSDDEKPLGFRAGELERKQKRAAAVEKSAGGAAAAAGAQPAAKKPATGAGAPRRAAPVAAPPAAAPEPAQRRRREAAAGVAFAVQAVAAVQAAAAEDESSDDEPPSARKRRAPRGAAGSDEDEEAEAFTRQLLARAAGKPAPLPGERPKGAFYGDAGGSGGKLDRRASFGQSEAELRHKVRAGLQQGLDMVAGEAAKAAEPQQQEETAAEGGEASAEAEGAAAAAGEPSAEADGAVAAAGEAAAALPDPAAVAEALETALFQCYGGVTKDYKQKFSSLRFNLKDLHNPELRAHVLRGEIAPDAFVRMTATELASKELAAYRKAKEEEALKMSVLDAEAAARFSTAAALDARDLLALPASAMADSGMLAAREQTPEPAGAAGAAHATDGQPLASPRTQGGSAGAAAEQQPTMLGEQGAGPLGRVGADGAGGSGGGGGYRVSDSADAELAATAGGGGEEYNPETAFDDADKGKLAPGAATLDWAKIRAAAATAAAAEQQAGGAGGAGSTSVLGGGGRPLGSLQSLPSPSLPGESSDARQQRHHHKHHHHSHHQRQHTSPLEMLSPHEAGDHPSPAEPGSPSSLRPLVLPPADPSYLFGKGVWEGQFLVPGVGAFLLSADALAGSGDVAALLGEQEIEVKGRLALQKLGHFLAELRHSRSRTATIGVLSPSEDCLPEERAALQELISQYASRERTGVAQPSRDAEAYLLPACDIADRLLAAARGAVGSAVDAALGGPSLRPDQLLLAIIHRKDWRAPHGFVRPVCRPRLHPPPAAPGGEAEPEPSPPPAALPPPAAMAGLTPPANQEPGAGQPPVALPAGLDLGAISALAAAMGVAAAAPAAQPGAAQQAQQQGALQADQLQQLLASLPASTLVAPPAGAAGAAGAAGPSPQEPAGRQRRSR</sequence>
<dbReference type="GO" id="GO:0008270">
    <property type="term" value="F:zinc ion binding"/>
    <property type="evidence" value="ECO:0007669"/>
    <property type="project" value="UniProtKB-KW"/>
</dbReference>
<feature type="compositionally biased region" description="Gly residues" evidence="5">
    <location>
        <begin position="697"/>
        <end position="714"/>
    </location>
</feature>
<feature type="region of interest" description="Disordered" evidence="5">
    <location>
        <begin position="565"/>
        <end position="638"/>
    </location>
</feature>
<dbReference type="AlphaFoldDB" id="A0A2P6V7P7"/>